<reference evidence="4 5" key="1">
    <citation type="submission" date="2016-12" db="EMBL/GenBank/DDBJ databases">
        <title>Isolation and genomic insights into novel planktonic Zetaproteobacteria from stratified waters of the Chesapeake Bay.</title>
        <authorList>
            <person name="McAllister S.M."/>
            <person name="Kato S."/>
            <person name="Chan C.S."/>
            <person name="Chiu B.K."/>
            <person name="Field E.K."/>
        </authorList>
    </citation>
    <scope>NUCLEOTIDE SEQUENCE [LARGE SCALE GENOMIC DNA]</scope>
    <source>
        <strain evidence="4 5">CP-8</strain>
    </source>
</reference>
<dbReference type="EMBL" id="CP018800">
    <property type="protein sequence ID" value="ATX81178.1"/>
    <property type="molecule type" value="Genomic_DNA"/>
</dbReference>
<feature type="coiled-coil region" evidence="1">
    <location>
        <begin position="57"/>
        <end position="96"/>
    </location>
</feature>
<evidence type="ECO:0000259" key="3">
    <source>
        <dbReference type="PROSITE" id="PS51724"/>
    </source>
</evidence>
<keyword evidence="5" id="KW-1185">Reference proteome</keyword>
<dbReference type="GO" id="GO:0032506">
    <property type="term" value="P:cytokinetic process"/>
    <property type="evidence" value="ECO:0007669"/>
    <property type="project" value="TreeGrafter"/>
</dbReference>
<evidence type="ECO:0000313" key="5">
    <source>
        <dbReference type="Proteomes" id="UP000231637"/>
    </source>
</evidence>
<dbReference type="PROSITE" id="PS51724">
    <property type="entry name" value="SPOR"/>
    <property type="match status" value="1"/>
</dbReference>
<feature type="domain" description="SPOR" evidence="3">
    <location>
        <begin position="158"/>
        <end position="238"/>
    </location>
</feature>
<dbReference type="GO" id="GO:0032153">
    <property type="term" value="C:cell division site"/>
    <property type="evidence" value="ECO:0007669"/>
    <property type="project" value="TreeGrafter"/>
</dbReference>
<protein>
    <submittedName>
        <fullName evidence="4">Sporulation related domain-containing protein</fullName>
    </submittedName>
</protein>
<feature type="transmembrane region" description="Helical" evidence="2">
    <location>
        <begin position="21"/>
        <end position="43"/>
    </location>
</feature>
<organism evidence="4 5">
    <name type="scientific">Mariprofundus ferrinatatus</name>
    <dbReference type="NCBI Taxonomy" id="1921087"/>
    <lineage>
        <taxon>Bacteria</taxon>
        <taxon>Pseudomonadati</taxon>
        <taxon>Pseudomonadota</taxon>
        <taxon>Candidatius Mariprofundia</taxon>
        <taxon>Mariprofundales</taxon>
        <taxon>Mariprofundaceae</taxon>
        <taxon>Mariprofundus</taxon>
    </lineage>
</organism>
<dbReference type="Proteomes" id="UP000231637">
    <property type="component" value="Chromosome"/>
</dbReference>
<dbReference type="InterPro" id="IPR007730">
    <property type="entry name" value="SPOR-like_dom"/>
</dbReference>
<dbReference type="InterPro" id="IPR052521">
    <property type="entry name" value="Cell_div_SPOR-domain"/>
</dbReference>
<dbReference type="SUPFAM" id="SSF110997">
    <property type="entry name" value="Sporulation related repeat"/>
    <property type="match status" value="1"/>
</dbReference>
<dbReference type="InterPro" id="IPR036680">
    <property type="entry name" value="SPOR-like_sf"/>
</dbReference>
<evidence type="ECO:0000256" key="1">
    <source>
        <dbReference type="SAM" id="Coils"/>
    </source>
</evidence>
<dbReference type="Pfam" id="PF05036">
    <property type="entry name" value="SPOR"/>
    <property type="match status" value="1"/>
</dbReference>
<dbReference type="OrthoDB" id="5293842at2"/>
<dbReference type="KEGG" id="mfn:Ga0123462_0303"/>
<sequence>MTRDYAKVQASSRAKGKKESNSALPVLAIIVIAGLCFGAGFWLGGNQLKLPATTDKVSKAELSRVEAELEKRDAEAALLQAKIDELEDQVGQWKSKAGAGAHTKVGELQFYKELPKQSVMPAPVAESAPAPARAMDRSLEVDAPKQVSAEQPVVAANQPVTGGYRIQLGSFKSNSDAMKLQAKLMKGGFSAFVYTVNLAERGQWFRVYAGPYADKEKARDVIRDIEGKMKIRGLLVSDG</sequence>
<proteinExistence type="predicted"/>
<keyword evidence="1" id="KW-0175">Coiled coil</keyword>
<gene>
    <name evidence="4" type="ORF">Ga0123462_0303</name>
</gene>
<keyword evidence="2" id="KW-1133">Transmembrane helix</keyword>
<dbReference type="RefSeq" id="WP_100264677.1">
    <property type="nucleotide sequence ID" value="NZ_CP018800.1"/>
</dbReference>
<evidence type="ECO:0000313" key="4">
    <source>
        <dbReference type="EMBL" id="ATX81178.1"/>
    </source>
</evidence>
<keyword evidence="2" id="KW-0472">Membrane</keyword>
<accession>A0A2K8L1J8</accession>
<dbReference type="Gene3D" id="3.30.70.1070">
    <property type="entry name" value="Sporulation related repeat"/>
    <property type="match status" value="1"/>
</dbReference>
<name>A0A2K8L1J8_9PROT</name>
<evidence type="ECO:0000256" key="2">
    <source>
        <dbReference type="SAM" id="Phobius"/>
    </source>
</evidence>
<keyword evidence="2" id="KW-0812">Transmembrane</keyword>
<dbReference type="PANTHER" id="PTHR38687:SF1">
    <property type="entry name" value="CELL DIVISION PROTEIN DEDD"/>
    <property type="match status" value="1"/>
</dbReference>
<dbReference type="GO" id="GO:0030428">
    <property type="term" value="C:cell septum"/>
    <property type="evidence" value="ECO:0007669"/>
    <property type="project" value="TreeGrafter"/>
</dbReference>
<dbReference type="PANTHER" id="PTHR38687">
    <property type="entry name" value="CELL DIVISION PROTEIN DEDD-RELATED"/>
    <property type="match status" value="1"/>
</dbReference>
<dbReference type="AlphaFoldDB" id="A0A2K8L1J8"/>
<dbReference type="GO" id="GO:0042834">
    <property type="term" value="F:peptidoglycan binding"/>
    <property type="evidence" value="ECO:0007669"/>
    <property type="project" value="InterPro"/>
</dbReference>